<dbReference type="AlphaFoldDB" id="A0A1G9UF20"/>
<accession>A0A1G9UF20</accession>
<dbReference type="Proteomes" id="UP000198704">
    <property type="component" value="Unassembled WGS sequence"/>
</dbReference>
<dbReference type="EMBL" id="FNHS01000002">
    <property type="protein sequence ID" value="SDM58334.1"/>
    <property type="molecule type" value="Genomic_DNA"/>
</dbReference>
<organism evidence="1 2">
    <name type="scientific">Methylobacterium phyllostachyos</name>
    <dbReference type="NCBI Taxonomy" id="582672"/>
    <lineage>
        <taxon>Bacteria</taxon>
        <taxon>Pseudomonadati</taxon>
        <taxon>Pseudomonadota</taxon>
        <taxon>Alphaproteobacteria</taxon>
        <taxon>Hyphomicrobiales</taxon>
        <taxon>Methylobacteriaceae</taxon>
        <taxon>Methylobacterium</taxon>
    </lineage>
</organism>
<sequence length="148" mass="15884">MDGAPGSLTQTLDFAALGAQKPADRIRDLRVVLLPPMRLKPLAALIILLAPLPAMAQGTPRSIGECERLKNDLAYNQCLAMFGPAAKNVAGGFASADPASIPAAAMAESIPQVEETAEAGATGRRRYRGHRGRQYASFSTGYRHRRRR</sequence>
<evidence type="ECO:0000313" key="1">
    <source>
        <dbReference type="EMBL" id="SDM58334.1"/>
    </source>
</evidence>
<keyword evidence="2" id="KW-1185">Reference proteome</keyword>
<proteinExistence type="predicted"/>
<reference evidence="2" key="1">
    <citation type="submission" date="2016-10" db="EMBL/GenBank/DDBJ databases">
        <authorList>
            <person name="Varghese N."/>
            <person name="Submissions S."/>
        </authorList>
    </citation>
    <scope>NUCLEOTIDE SEQUENCE [LARGE SCALE GENOMIC DNA]</scope>
    <source>
        <strain evidence="2">BL47</strain>
    </source>
</reference>
<dbReference type="STRING" id="582672.SAMN05216360_102504"/>
<name>A0A1G9UF20_9HYPH</name>
<gene>
    <name evidence="1" type="ORF">SAMN05216360_102504</name>
</gene>
<evidence type="ECO:0000313" key="2">
    <source>
        <dbReference type="Proteomes" id="UP000198704"/>
    </source>
</evidence>
<protein>
    <submittedName>
        <fullName evidence="1">Uncharacterized protein</fullName>
    </submittedName>
</protein>